<comment type="caution">
    <text evidence="1">The sequence shown here is derived from an EMBL/GenBank/DDBJ whole genome shotgun (WGS) entry which is preliminary data.</text>
</comment>
<gene>
    <name evidence="1" type="ORF">GCM10009733_098840</name>
</gene>
<protein>
    <submittedName>
        <fullName evidence="1">Uncharacterized protein</fullName>
    </submittedName>
</protein>
<evidence type="ECO:0000313" key="2">
    <source>
        <dbReference type="Proteomes" id="UP001500064"/>
    </source>
</evidence>
<reference evidence="1 2" key="1">
    <citation type="journal article" date="2019" name="Int. J. Syst. Evol. Microbiol.">
        <title>The Global Catalogue of Microorganisms (GCM) 10K type strain sequencing project: providing services to taxonomists for standard genome sequencing and annotation.</title>
        <authorList>
            <consortium name="The Broad Institute Genomics Platform"/>
            <consortium name="The Broad Institute Genome Sequencing Center for Infectious Disease"/>
            <person name="Wu L."/>
            <person name="Ma J."/>
        </authorList>
    </citation>
    <scope>NUCLEOTIDE SEQUENCE [LARGE SCALE GENOMIC DNA]</scope>
    <source>
        <strain evidence="1 2">JCM 13929</strain>
    </source>
</reference>
<sequence length="46" mass="5043">MPTSTLPPATAPAPELIDAFNRDGCAIIRDAYDPLLCAELRPRLIY</sequence>
<accession>A0ABN2HE32</accession>
<organism evidence="1 2">
    <name type="scientific">Nonomuraea maheshkhaliensis</name>
    <dbReference type="NCBI Taxonomy" id="419590"/>
    <lineage>
        <taxon>Bacteria</taxon>
        <taxon>Bacillati</taxon>
        <taxon>Actinomycetota</taxon>
        <taxon>Actinomycetes</taxon>
        <taxon>Streptosporangiales</taxon>
        <taxon>Streptosporangiaceae</taxon>
        <taxon>Nonomuraea</taxon>
    </lineage>
</organism>
<proteinExistence type="predicted"/>
<keyword evidence="2" id="KW-1185">Reference proteome</keyword>
<name>A0ABN2HE32_9ACTN</name>
<dbReference type="EMBL" id="BAAAMU010000149">
    <property type="protein sequence ID" value="GAA1686399.1"/>
    <property type="molecule type" value="Genomic_DNA"/>
</dbReference>
<evidence type="ECO:0000313" key="1">
    <source>
        <dbReference type="EMBL" id="GAA1686399.1"/>
    </source>
</evidence>
<dbReference type="Proteomes" id="UP001500064">
    <property type="component" value="Unassembled WGS sequence"/>
</dbReference>